<keyword evidence="3" id="KW-0520">NAD</keyword>
<dbReference type="InterPro" id="IPR029154">
    <property type="entry name" value="HIBADH-like_NADP-bd"/>
</dbReference>
<feature type="domain" description="6-phosphogluconate dehydrogenase NADP-binding" evidence="5">
    <location>
        <begin position="2"/>
        <end position="161"/>
    </location>
</feature>
<dbReference type="InterPro" id="IPR008927">
    <property type="entry name" value="6-PGluconate_DH-like_C_sf"/>
</dbReference>
<feature type="domain" description="3-hydroxyisobutyrate dehydrogenase-like NAD-binding" evidence="6">
    <location>
        <begin position="164"/>
        <end position="257"/>
    </location>
</feature>
<evidence type="ECO:0000256" key="3">
    <source>
        <dbReference type="ARBA" id="ARBA00023027"/>
    </source>
</evidence>
<dbReference type="GO" id="GO:0016491">
    <property type="term" value="F:oxidoreductase activity"/>
    <property type="evidence" value="ECO:0007669"/>
    <property type="project" value="UniProtKB-KW"/>
</dbReference>
<protein>
    <submittedName>
        <fullName evidence="7">NAD(P)-dependent oxidoreductase</fullName>
    </submittedName>
</protein>
<evidence type="ECO:0000259" key="5">
    <source>
        <dbReference type="Pfam" id="PF03446"/>
    </source>
</evidence>
<evidence type="ECO:0000259" key="6">
    <source>
        <dbReference type="Pfam" id="PF14833"/>
    </source>
</evidence>
<dbReference type="InterPro" id="IPR006115">
    <property type="entry name" value="6PGDH_NADP-bd"/>
</dbReference>
<dbReference type="PIRSF" id="PIRSF000103">
    <property type="entry name" value="HIBADH"/>
    <property type="match status" value="1"/>
</dbReference>
<evidence type="ECO:0000256" key="1">
    <source>
        <dbReference type="ARBA" id="ARBA00009080"/>
    </source>
</evidence>
<evidence type="ECO:0000256" key="2">
    <source>
        <dbReference type="ARBA" id="ARBA00023002"/>
    </source>
</evidence>
<dbReference type="InterPro" id="IPR015815">
    <property type="entry name" value="HIBADH-related"/>
</dbReference>
<dbReference type="SUPFAM" id="SSF48179">
    <property type="entry name" value="6-phosphogluconate dehydrogenase C-terminal domain-like"/>
    <property type="match status" value="1"/>
</dbReference>
<name>A0A365HCP7_9ACTN</name>
<dbReference type="EMBL" id="QLYX01000001">
    <property type="protein sequence ID" value="RAY16904.1"/>
    <property type="molecule type" value="Genomic_DNA"/>
</dbReference>
<accession>A0A365HCP7</accession>
<dbReference type="PANTHER" id="PTHR43060:SF15">
    <property type="entry name" value="3-HYDROXYISOBUTYRATE DEHYDROGENASE-LIKE 1, MITOCHONDRIAL-RELATED"/>
    <property type="match status" value="1"/>
</dbReference>
<evidence type="ECO:0000313" key="7">
    <source>
        <dbReference type="EMBL" id="RAY16904.1"/>
    </source>
</evidence>
<dbReference type="InterPro" id="IPR013328">
    <property type="entry name" value="6PGD_dom2"/>
</dbReference>
<dbReference type="Pfam" id="PF14833">
    <property type="entry name" value="NAD_binding_11"/>
    <property type="match status" value="1"/>
</dbReference>
<dbReference type="Pfam" id="PF03446">
    <property type="entry name" value="NAD_binding_2"/>
    <property type="match status" value="1"/>
</dbReference>
<dbReference type="Proteomes" id="UP000251891">
    <property type="component" value="Unassembled WGS sequence"/>
</dbReference>
<dbReference type="InterPro" id="IPR036291">
    <property type="entry name" value="NAD(P)-bd_dom_sf"/>
</dbReference>
<dbReference type="Gene3D" id="1.10.1040.10">
    <property type="entry name" value="N-(1-d-carboxylethyl)-l-norvaline Dehydrogenase, domain 2"/>
    <property type="match status" value="1"/>
</dbReference>
<keyword evidence="2" id="KW-0560">Oxidoreductase</keyword>
<dbReference type="PANTHER" id="PTHR43060">
    <property type="entry name" value="3-HYDROXYISOBUTYRATE DEHYDROGENASE-LIKE 1, MITOCHONDRIAL-RELATED"/>
    <property type="match status" value="1"/>
</dbReference>
<evidence type="ECO:0000256" key="4">
    <source>
        <dbReference type="PIRSR" id="PIRSR000103-1"/>
    </source>
</evidence>
<evidence type="ECO:0000313" key="8">
    <source>
        <dbReference type="Proteomes" id="UP000251891"/>
    </source>
</evidence>
<organism evidence="7 8">
    <name type="scientific">Actinomadura craniellae</name>
    <dbReference type="NCBI Taxonomy" id="2231787"/>
    <lineage>
        <taxon>Bacteria</taxon>
        <taxon>Bacillati</taxon>
        <taxon>Actinomycetota</taxon>
        <taxon>Actinomycetes</taxon>
        <taxon>Streptosporangiales</taxon>
        <taxon>Thermomonosporaceae</taxon>
        <taxon>Actinomadura</taxon>
    </lineage>
</organism>
<comment type="caution">
    <text evidence="7">The sequence shown here is derived from an EMBL/GenBank/DDBJ whole genome shotgun (WGS) entry which is preliminary data.</text>
</comment>
<feature type="active site" evidence="4">
    <location>
        <position position="170"/>
    </location>
</feature>
<dbReference type="AlphaFoldDB" id="A0A365HCP7"/>
<proteinExistence type="inferred from homology"/>
<dbReference type="SUPFAM" id="SSF51735">
    <property type="entry name" value="NAD(P)-binding Rossmann-fold domains"/>
    <property type="match status" value="1"/>
</dbReference>
<reference evidence="7 8" key="1">
    <citation type="submission" date="2018-06" db="EMBL/GenBank/DDBJ databases">
        <title>Actinomadura craniellae sp. nov. isolated from marine sponge Craniella sp.</title>
        <authorList>
            <person name="Li L."/>
            <person name="Xu Q.H."/>
            <person name="Lin H.W."/>
            <person name="Lu Y.H."/>
        </authorList>
    </citation>
    <scope>NUCLEOTIDE SEQUENCE [LARGE SCALE GENOMIC DNA]</scope>
    <source>
        <strain evidence="7 8">LHW63021</strain>
    </source>
</reference>
<gene>
    <name evidence="7" type="ORF">DPM19_01685</name>
</gene>
<keyword evidence="8" id="KW-1185">Reference proteome</keyword>
<dbReference type="OrthoDB" id="3185659at2"/>
<dbReference type="GO" id="GO:0050661">
    <property type="term" value="F:NADP binding"/>
    <property type="evidence" value="ECO:0007669"/>
    <property type="project" value="InterPro"/>
</dbReference>
<sequence>MRVGFIGLGSQGGPIARRIADSGVPTTLWARRPETLVPFEDTAAVTAATPAELGAASDLACVCVVDDAGVREVVAGPGGLLEGLRPGSIIAIHSTVHPDTCRALAEQAAERDVALLDAPVSGGGPAAAQGTLLVMVGGDTGTLERARPVLTTFGDPVVHLGPLGAGQRAKLINNLLFTAHLGVAESAFALAQELDVDPEQLAVVLSKGSGNSFGTSIVGRPDFTLGPMGQAAGGLLNKDVGLVADLAEAAGAKSAATVLDAADAALRSMGHPR</sequence>
<dbReference type="Gene3D" id="3.40.50.720">
    <property type="entry name" value="NAD(P)-binding Rossmann-like Domain"/>
    <property type="match status" value="1"/>
</dbReference>
<comment type="similarity">
    <text evidence="1">Belongs to the HIBADH-related family.</text>
</comment>
<dbReference type="GO" id="GO:0051287">
    <property type="term" value="F:NAD binding"/>
    <property type="evidence" value="ECO:0007669"/>
    <property type="project" value="InterPro"/>
</dbReference>